<sequence>MKILHVVDRMDPKAGGVCQAIRTIVDSLSQLEVISEVVSIDCEASNFKDSFKIYALGPANNPWQFSKKLLPWLISNLGNYDSVIIHGMWQYYGFATYKALKERDGDKPLVYLMPHGMLDPYFQNAPDRKLKAIRNRVYWNLIEQHVIKNCTALLFTCRTEMELARLSFKPYKPKHEKIIGLGIKSPPKCTESMLNSFYKASGLKIDENFILFLGRIHNKKGLDILIKAYIELLPVVKLPKLVIAGPGIESDFGKEIKRLIEKNPQLQSYFIFTGMLVGDSKWGAFYDCETFILPSHQENFGIATVEALACGKPVLISNQVNIFHEIQDYDAGLIGADNIAGTKKILQSWMSLSIEEKRTKGTNAMKCYKEKFTEHTVAKKIIELKNLNYENSLLEYKF</sequence>
<dbReference type="InterPro" id="IPR001296">
    <property type="entry name" value="Glyco_trans_1"/>
</dbReference>
<dbReference type="EMBL" id="FOKV01000006">
    <property type="protein sequence ID" value="SFC63364.1"/>
    <property type="molecule type" value="Genomic_DNA"/>
</dbReference>
<dbReference type="Proteomes" id="UP000199438">
    <property type="component" value="Unassembled WGS sequence"/>
</dbReference>
<dbReference type="RefSeq" id="WP_245758642.1">
    <property type="nucleotide sequence ID" value="NZ_FOKV01000006.1"/>
</dbReference>
<proteinExistence type="predicted"/>
<keyword evidence="2" id="KW-0808">Transferase</keyword>
<feature type="domain" description="Glycosyl transferase family 1" evidence="1">
    <location>
        <begin position="201"/>
        <end position="356"/>
    </location>
</feature>
<evidence type="ECO:0000313" key="3">
    <source>
        <dbReference type="Proteomes" id="UP000199438"/>
    </source>
</evidence>
<organism evidence="2 3">
    <name type="scientific">Zunongwangia mangrovi</name>
    <dbReference type="NCBI Taxonomy" id="1334022"/>
    <lineage>
        <taxon>Bacteria</taxon>
        <taxon>Pseudomonadati</taxon>
        <taxon>Bacteroidota</taxon>
        <taxon>Flavobacteriia</taxon>
        <taxon>Flavobacteriales</taxon>
        <taxon>Flavobacteriaceae</taxon>
        <taxon>Zunongwangia</taxon>
    </lineage>
</organism>
<gene>
    <name evidence="2" type="ORF">SAMN04487907_106128</name>
</gene>
<protein>
    <submittedName>
        <fullName evidence="2">Glycosyltransferase involved in cell wall bisynthesis</fullName>
    </submittedName>
</protein>
<dbReference type="Gene3D" id="3.40.50.2000">
    <property type="entry name" value="Glycogen Phosphorylase B"/>
    <property type="match status" value="2"/>
</dbReference>
<dbReference type="Pfam" id="PF00534">
    <property type="entry name" value="Glycos_transf_1"/>
    <property type="match status" value="1"/>
</dbReference>
<name>A0A1I1KRA2_9FLAO</name>
<evidence type="ECO:0000313" key="2">
    <source>
        <dbReference type="EMBL" id="SFC63364.1"/>
    </source>
</evidence>
<evidence type="ECO:0000259" key="1">
    <source>
        <dbReference type="Pfam" id="PF00534"/>
    </source>
</evidence>
<dbReference type="PANTHER" id="PTHR45947:SF3">
    <property type="entry name" value="SULFOQUINOVOSYL TRANSFERASE SQD2"/>
    <property type="match status" value="1"/>
</dbReference>
<dbReference type="InterPro" id="IPR050194">
    <property type="entry name" value="Glycosyltransferase_grp1"/>
</dbReference>
<dbReference type="SUPFAM" id="SSF53756">
    <property type="entry name" value="UDP-Glycosyltransferase/glycogen phosphorylase"/>
    <property type="match status" value="1"/>
</dbReference>
<dbReference type="AlphaFoldDB" id="A0A1I1KRA2"/>
<dbReference type="STRING" id="1334022.SAMN04487907_106128"/>
<dbReference type="GO" id="GO:0016757">
    <property type="term" value="F:glycosyltransferase activity"/>
    <property type="evidence" value="ECO:0007669"/>
    <property type="project" value="InterPro"/>
</dbReference>
<accession>A0A1I1KRA2</accession>
<keyword evidence="3" id="KW-1185">Reference proteome</keyword>
<reference evidence="3" key="1">
    <citation type="submission" date="2016-10" db="EMBL/GenBank/DDBJ databases">
        <authorList>
            <person name="Varghese N."/>
            <person name="Submissions S."/>
        </authorList>
    </citation>
    <scope>NUCLEOTIDE SEQUENCE [LARGE SCALE GENOMIC DNA]</scope>
    <source>
        <strain evidence="3">DSM 24499</strain>
    </source>
</reference>
<dbReference type="PANTHER" id="PTHR45947">
    <property type="entry name" value="SULFOQUINOVOSYL TRANSFERASE SQD2"/>
    <property type="match status" value="1"/>
</dbReference>